<evidence type="ECO:0000256" key="1">
    <source>
        <dbReference type="SAM" id="MobiDB-lite"/>
    </source>
</evidence>
<keyword evidence="3" id="KW-1185">Reference proteome</keyword>
<sequence length="474" mass="52259">MNHQADQTEAQQELLADELGAFALFDGDEHGDSVNGSPTEHAESSKQARVRRAVEQAKREFEPVREDHSWFITQELLQLLHVQLEQQPYEDAEDQWQDGPVVQIVSKQLDDYIHRQFTEDKRASHKLDWTLSALYANGCLKAALTLAIALLRTVDWSSNIATFTTPNPSSDLTTWPIPTDPGTDSTINHTEDKTSKKGKERIKSNLFAYDKEAHDVALRCLIKLLPRLCGEYDRQTDEVTRLAWLIACQSSRLAAQEGLREGVWDGSHEVSEGWKKVHWTNTPGLALSLGDLCSQLKHWRGAASAYALYIGTRGPLRIAARSTARALAQLAATVPEDSQSTTSAQKTAITSLSQAFASAYIGATPPQNRPVAIQEVKAGQLLPISDLPESPNSEAVDESSKEATESDEMVLRDLIQADVLAPESVIALIRCGPTKRTSMAQCVQRLAHFLSGSGTDGLEDEDDGQIQIRSVRTL</sequence>
<evidence type="ECO:0000313" key="3">
    <source>
        <dbReference type="Proteomes" id="UP001176517"/>
    </source>
</evidence>
<protein>
    <submittedName>
        <fullName evidence="2">Uncharacterized protein</fullName>
    </submittedName>
</protein>
<gene>
    <name evidence="2" type="ORF">OC846_000744</name>
</gene>
<feature type="region of interest" description="Disordered" evidence="1">
    <location>
        <begin position="383"/>
        <end position="406"/>
    </location>
</feature>
<comment type="caution">
    <text evidence="2">The sequence shown here is derived from an EMBL/GenBank/DDBJ whole genome shotgun (WGS) entry which is preliminary data.</text>
</comment>
<feature type="region of interest" description="Disordered" evidence="1">
    <location>
        <begin position="26"/>
        <end position="51"/>
    </location>
</feature>
<proteinExistence type="predicted"/>
<feature type="compositionally biased region" description="Basic and acidic residues" evidence="1">
    <location>
        <begin position="40"/>
        <end position="51"/>
    </location>
</feature>
<evidence type="ECO:0000313" key="2">
    <source>
        <dbReference type="EMBL" id="KAK0557097.1"/>
    </source>
</evidence>
<organism evidence="2 3">
    <name type="scientific">Tilletia horrida</name>
    <dbReference type="NCBI Taxonomy" id="155126"/>
    <lineage>
        <taxon>Eukaryota</taxon>
        <taxon>Fungi</taxon>
        <taxon>Dikarya</taxon>
        <taxon>Basidiomycota</taxon>
        <taxon>Ustilaginomycotina</taxon>
        <taxon>Exobasidiomycetes</taxon>
        <taxon>Tilletiales</taxon>
        <taxon>Tilletiaceae</taxon>
        <taxon>Tilletia</taxon>
    </lineage>
</organism>
<dbReference type="AlphaFoldDB" id="A0AAN6JTN2"/>
<dbReference type="Proteomes" id="UP001176517">
    <property type="component" value="Unassembled WGS sequence"/>
</dbReference>
<accession>A0AAN6JTN2</accession>
<reference evidence="2" key="1">
    <citation type="journal article" date="2023" name="PhytoFront">
        <title>Draft Genome Resources of Seven Strains of Tilletia horrida, Causal Agent of Kernel Smut of Rice.</title>
        <authorList>
            <person name="Khanal S."/>
            <person name="Antony Babu S."/>
            <person name="Zhou X.G."/>
        </authorList>
    </citation>
    <scope>NUCLEOTIDE SEQUENCE</scope>
    <source>
        <strain evidence="2">TX6</strain>
    </source>
</reference>
<name>A0AAN6JTN2_9BASI</name>
<dbReference type="EMBL" id="JAPDMZ010000008">
    <property type="protein sequence ID" value="KAK0557097.1"/>
    <property type="molecule type" value="Genomic_DNA"/>
</dbReference>